<evidence type="ECO:0000256" key="6">
    <source>
        <dbReference type="ARBA" id="ARBA00047899"/>
    </source>
</evidence>
<dbReference type="InParanoid" id="D3B839"/>
<evidence type="ECO:0000256" key="5">
    <source>
        <dbReference type="ARBA" id="ARBA00022840"/>
    </source>
</evidence>
<evidence type="ECO:0000256" key="12">
    <source>
        <dbReference type="RuleBase" id="RU000304"/>
    </source>
</evidence>
<feature type="binding site" evidence="9">
    <location>
        <position position="127"/>
    </location>
    <ligand>
        <name>ATP</name>
        <dbReference type="ChEBI" id="CHEBI:30616"/>
    </ligand>
</feature>
<dbReference type="AlphaFoldDB" id="D3B839"/>
<proteinExistence type="inferred from homology"/>
<dbReference type="GO" id="GO:0004674">
    <property type="term" value="F:protein serine/threonine kinase activity"/>
    <property type="evidence" value="ECO:0007669"/>
    <property type="project" value="UniProtKB-KW"/>
</dbReference>
<keyword evidence="5 9" id="KW-0067">ATP-binding</keyword>
<feature type="binding site" evidence="9 11">
    <location>
        <position position="146"/>
    </location>
    <ligand>
        <name>ATP</name>
        <dbReference type="ChEBI" id="CHEBI:30616"/>
    </ligand>
</feature>
<evidence type="ECO:0000256" key="13">
    <source>
        <dbReference type="RuleBase" id="RU367134"/>
    </source>
</evidence>
<dbReference type="FunFam" id="3.30.200.20:FF:000042">
    <property type="entry name" value="Aurora kinase A"/>
    <property type="match status" value="1"/>
</dbReference>
<dbReference type="FunFam" id="1.10.510.10:FF:000235">
    <property type="entry name" value="Serine/threonine-protein kinase ark1"/>
    <property type="match status" value="1"/>
</dbReference>
<evidence type="ECO:0000256" key="7">
    <source>
        <dbReference type="ARBA" id="ARBA00048679"/>
    </source>
</evidence>
<dbReference type="Pfam" id="PF00069">
    <property type="entry name" value="Pkinase"/>
    <property type="match status" value="1"/>
</dbReference>
<dbReference type="PROSITE" id="PS50011">
    <property type="entry name" value="PROTEIN_KINASE_DOM"/>
    <property type="match status" value="1"/>
</dbReference>
<feature type="cross-link" description="Glycyl lysine isopeptide (Lys-Gly) (interchain with G-Cter in SUMO2)" evidence="10">
    <location>
        <position position="242"/>
    </location>
</feature>
<keyword evidence="3 9" id="KW-0547">Nucleotide-binding</keyword>
<evidence type="ECO:0000313" key="16">
    <source>
        <dbReference type="EMBL" id="EFA82207.1"/>
    </source>
</evidence>
<evidence type="ECO:0000256" key="3">
    <source>
        <dbReference type="ARBA" id="ARBA00022741"/>
    </source>
</evidence>
<dbReference type="RefSeq" id="XP_020434324.1">
    <property type="nucleotide sequence ID" value="XM_020575529.1"/>
</dbReference>
<evidence type="ECO:0000313" key="17">
    <source>
        <dbReference type="Proteomes" id="UP000001396"/>
    </source>
</evidence>
<organism evidence="16 17">
    <name type="scientific">Heterostelium pallidum (strain ATCC 26659 / Pp 5 / PN500)</name>
    <name type="common">Cellular slime mold</name>
    <name type="synonym">Polysphondylium pallidum</name>
    <dbReference type="NCBI Taxonomy" id="670386"/>
    <lineage>
        <taxon>Eukaryota</taxon>
        <taxon>Amoebozoa</taxon>
        <taxon>Evosea</taxon>
        <taxon>Eumycetozoa</taxon>
        <taxon>Dictyostelia</taxon>
        <taxon>Acytosteliales</taxon>
        <taxon>Acytosteliaceae</taxon>
        <taxon>Heterostelium</taxon>
    </lineage>
</organism>
<dbReference type="InterPro" id="IPR008271">
    <property type="entry name" value="Ser/Thr_kinase_AS"/>
</dbReference>
<evidence type="ECO:0000259" key="15">
    <source>
        <dbReference type="PROSITE" id="PS50011"/>
    </source>
</evidence>
<dbReference type="PANTHER" id="PTHR24350">
    <property type="entry name" value="SERINE/THREONINE-PROTEIN KINASE IAL-RELATED"/>
    <property type="match status" value="1"/>
</dbReference>
<comment type="catalytic activity">
    <reaction evidence="7 13">
        <text>L-seryl-[protein] + ATP = O-phospho-L-seryl-[protein] + ADP + H(+)</text>
        <dbReference type="Rhea" id="RHEA:17989"/>
        <dbReference type="Rhea" id="RHEA-COMP:9863"/>
        <dbReference type="Rhea" id="RHEA-COMP:11604"/>
        <dbReference type="ChEBI" id="CHEBI:15378"/>
        <dbReference type="ChEBI" id="CHEBI:29999"/>
        <dbReference type="ChEBI" id="CHEBI:30616"/>
        <dbReference type="ChEBI" id="CHEBI:83421"/>
        <dbReference type="ChEBI" id="CHEBI:456216"/>
        <dbReference type="EC" id="2.7.11.1"/>
    </reaction>
</comment>
<evidence type="ECO:0000256" key="2">
    <source>
        <dbReference type="ARBA" id="ARBA00022679"/>
    </source>
</evidence>
<dbReference type="EMBL" id="ADBJ01000020">
    <property type="protein sequence ID" value="EFA82207.1"/>
    <property type="molecule type" value="Genomic_DNA"/>
</dbReference>
<feature type="binding site" evidence="9">
    <location>
        <position position="258"/>
    </location>
    <ligand>
        <name>ATP</name>
        <dbReference type="ChEBI" id="CHEBI:30616"/>
    </ligand>
</feature>
<keyword evidence="17" id="KW-1185">Reference proteome</keyword>
<dbReference type="CDD" id="cd14007">
    <property type="entry name" value="STKc_Aurora"/>
    <property type="match status" value="1"/>
</dbReference>
<feature type="domain" description="Protein kinase" evidence="15">
    <location>
        <begin position="117"/>
        <end position="367"/>
    </location>
</feature>
<comment type="catalytic activity">
    <reaction evidence="6 13">
        <text>L-threonyl-[protein] + ATP = O-phospho-L-threonyl-[protein] + ADP + H(+)</text>
        <dbReference type="Rhea" id="RHEA:46608"/>
        <dbReference type="Rhea" id="RHEA-COMP:11060"/>
        <dbReference type="Rhea" id="RHEA-COMP:11605"/>
        <dbReference type="ChEBI" id="CHEBI:15378"/>
        <dbReference type="ChEBI" id="CHEBI:30013"/>
        <dbReference type="ChEBI" id="CHEBI:30616"/>
        <dbReference type="ChEBI" id="CHEBI:61977"/>
        <dbReference type="ChEBI" id="CHEBI:456216"/>
        <dbReference type="EC" id="2.7.11.1"/>
    </reaction>
</comment>
<feature type="binding site" evidence="9">
    <location>
        <begin position="244"/>
        <end position="245"/>
    </location>
    <ligand>
        <name>ATP</name>
        <dbReference type="ChEBI" id="CHEBI:30616"/>
    </ligand>
</feature>
<keyword evidence="4 13" id="KW-0418">Kinase</keyword>
<dbReference type="STRING" id="670386.D3B839"/>
<dbReference type="FunCoup" id="D3B839">
    <property type="interactions" value="104"/>
</dbReference>
<dbReference type="OMA" id="KIMNLMF"/>
<evidence type="ECO:0000256" key="10">
    <source>
        <dbReference type="PIRSR" id="PIRSR630616-3"/>
    </source>
</evidence>
<keyword evidence="1 12" id="KW-0723">Serine/threonine-protein kinase</keyword>
<evidence type="ECO:0000256" key="8">
    <source>
        <dbReference type="PIRSR" id="PIRSR630616-1"/>
    </source>
</evidence>
<dbReference type="InterPro" id="IPR030616">
    <property type="entry name" value="Aur-like"/>
</dbReference>
<comment type="caution">
    <text evidence="16">The sequence shown here is derived from an EMBL/GenBank/DDBJ whole genome shotgun (WGS) entry which is preliminary data.</text>
</comment>
<dbReference type="Gene3D" id="1.10.510.10">
    <property type="entry name" value="Transferase(Phosphotransferase) domain 1"/>
    <property type="match status" value="1"/>
</dbReference>
<dbReference type="InterPro" id="IPR000719">
    <property type="entry name" value="Prot_kinase_dom"/>
</dbReference>
<dbReference type="InterPro" id="IPR017441">
    <property type="entry name" value="Protein_kinase_ATP_BS"/>
</dbReference>
<reference evidence="16 17" key="1">
    <citation type="journal article" date="2011" name="Genome Res.">
        <title>Phylogeny-wide analysis of social amoeba genomes highlights ancient origins for complex intercellular communication.</title>
        <authorList>
            <person name="Heidel A.J."/>
            <person name="Lawal H.M."/>
            <person name="Felder M."/>
            <person name="Schilde C."/>
            <person name="Helps N.R."/>
            <person name="Tunggal B."/>
            <person name="Rivero F."/>
            <person name="John U."/>
            <person name="Schleicher M."/>
            <person name="Eichinger L."/>
            <person name="Platzer M."/>
            <person name="Noegel A.A."/>
            <person name="Schaap P."/>
            <person name="Gloeckner G."/>
        </authorList>
    </citation>
    <scope>NUCLEOTIDE SEQUENCE [LARGE SCALE GENOMIC DNA]</scope>
    <source>
        <strain evidence="17">ATCC 26659 / Pp 5 / PN500</strain>
    </source>
</reference>
<sequence>MYKTTTTTSGTIPKSGTALNKENIYTGASSGIGGISKIAYPSKPGASKPSATSISVTTSKVLAPSSITNIPQKAPAPVKQTTVSSTAAPQSMVIPKPQVVPSSAAADDKKKWVIDDFDIGKPLGKGRFGNVYLAREKKSKFIVALKVLFKSQLQSSKIEHQLRREIEIQSHLRHPNILRLYGYFYDDKRVYLIIEFAKGGECFKELQRVGRYPENIAATYTLQIADALRYCHSKHVIHRDIKPENLLIGINGEIKIADFGWSVHAPDRRRNTYCGTPEYIPPELVNKQDYDQSVDIWSLGILIYEFLAGYSPFRANGEEEIFSNIRGNQVIFPDHFSREARHLISGLLHTDPNDRMSLTDVIKHPWIVKNAHPNALKPGSDLRQPSTPAPAQQDVHDIIDKINQQQQQATAYISVQPSSSTT</sequence>
<feature type="binding site" evidence="9">
    <location>
        <begin position="195"/>
        <end position="197"/>
    </location>
    <ligand>
        <name>ATP</name>
        <dbReference type="ChEBI" id="CHEBI:30616"/>
    </ligand>
</feature>
<dbReference type="GeneID" id="31360117"/>
<dbReference type="Gene3D" id="3.30.200.20">
    <property type="entry name" value="Phosphorylase Kinase, domain 1"/>
    <property type="match status" value="1"/>
</dbReference>
<evidence type="ECO:0000256" key="9">
    <source>
        <dbReference type="PIRSR" id="PIRSR630616-2"/>
    </source>
</evidence>
<dbReference type="InterPro" id="IPR011009">
    <property type="entry name" value="Kinase-like_dom_sf"/>
</dbReference>
<evidence type="ECO:0000256" key="1">
    <source>
        <dbReference type="ARBA" id="ARBA00022527"/>
    </source>
</evidence>
<evidence type="ECO:0000256" key="14">
    <source>
        <dbReference type="SAM" id="MobiDB-lite"/>
    </source>
</evidence>
<feature type="region of interest" description="Disordered" evidence="14">
    <location>
        <begin position="373"/>
        <end position="396"/>
    </location>
</feature>
<accession>D3B839</accession>
<dbReference type="GO" id="GO:0005524">
    <property type="term" value="F:ATP binding"/>
    <property type="evidence" value="ECO:0007669"/>
    <property type="project" value="UniProtKB-UniRule"/>
</dbReference>
<feature type="active site" description="Proton acceptor" evidence="8">
    <location>
        <position position="240"/>
    </location>
</feature>
<dbReference type="SUPFAM" id="SSF56112">
    <property type="entry name" value="Protein kinase-like (PK-like)"/>
    <property type="match status" value="1"/>
</dbReference>
<dbReference type="Proteomes" id="UP000001396">
    <property type="component" value="Unassembled WGS sequence"/>
</dbReference>
<dbReference type="EC" id="2.7.11.1" evidence="13"/>
<protein>
    <recommendedName>
        <fullName evidence="13">Aurora kinase</fullName>
        <ecNumber evidence="13">2.7.11.1</ecNumber>
    </recommendedName>
</protein>
<evidence type="ECO:0000256" key="4">
    <source>
        <dbReference type="ARBA" id="ARBA00022777"/>
    </source>
</evidence>
<evidence type="ECO:0000256" key="11">
    <source>
        <dbReference type="PROSITE-ProRule" id="PRU10141"/>
    </source>
</evidence>
<comment type="similarity">
    <text evidence="13">Belongs to the protein kinase superfamily. Ser/Thr protein kinase family. Aurora subfamily.</text>
</comment>
<keyword evidence="2 13" id="KW-0808">Transferase</keyword>
<dbReference type="PROSITE" id="PS00107">
    <property type="entry name" value="PROTEIN_KINASE_ATP"/>
    <property type="match status" value="1"/>
</dbReference>
<dbReference type="SMART" id="SM00220">
    <property type="entry name" value="S_TKc"/>
    <property type="match status" value="1"/>
</dbReference>
<dbReference type="PROSITE" id="PS00108">
    <property type="entry name" value="PROTEIN_KINASE_ST"/>
    <property type="match status" value="1"/>
</dbReference>
<gene>
    <name evidence="16" type="primary">aurK</name>
    <name evidence="16" type="ORF">PPL_04630</name>
</gene>
<name>D3B839_HETP5</name>